<dbReference type="Gene3D" id="1.10.1740.10">
    <property type="match status" value="1"/>
</dbReference>
<keyword evidence="2" id="KW-0805">Transcription regulation</keyword>
<dbReference type="InterPro" id="IPR007627">
    <property type="entry name" value="RNA_pol_sigma70_r2"/>
</dbReference>
<dbReference type="Pfam" id="PF04542">
    <property type="entry name" value="Sigma70_r2"/>
    <property type="match status" value="1"/>
</dbReference>
<dbReference type="EMBL" id="JANFAV010000011">
    <property type="protein sequence ID" value="MCW6536156.1"/>
    <property type="molecule type" value="Genomic_DNA"/>
</dbReference>
<dbReference type="PANTHER" id="PTHR43133:SF63">
    <property type="entry name" value="RNA POLYMERASE SIGMA FACTOR FECI-RELATED"/>
    <property type="match status" value="1"/>
</dbReference>
<evidence type="ECO:0000256" key="4">
    <source>
        <dbReference type="ARBA" id="ARBA00023163"/>
    </source>
</evidence>
<dbReference type="PANTHER" id="PTHR43133">
    <property type="entry name" value="RNA POLYMERASE ECF-TYPE SIGMA FACTO"/>
    <property type="match status" value="1"/>
</dbReference>
<evidence type="ECO:0000313" key="7">
    <source>
        <dbReference type="EMBL" id="MCW6536156.1"/>
    </source>
</evidence>
<evidence type="ECO:0000259" key="6">
    <source>
        <dbReference type="Pfam" id="PF08281"/>
    </source>
</evidence>
<name>A0AA41ZGF2_9SPHN</name>
<sequence length="178" mass="19850">MRVDTAETQVMAAPGLVAAYREQRAQLLRLLAARLGSAADAEDALQDLWLRVAANPQPELANPAAYLMRMANNLATDRRIAAQRRAVLETDWAASGDVATDRPSPERELLARDALRHADRVIAAMPERMRLAYRLFRIDQVPQREIATRLDISVSAVEKLLQRAYRRLHALADGGDDD</sequence>
<dbReference type="GO" id="GO:0006352">
    <property type="term" value="P:DNA-templated transcription initiation"/>
    <property type="evidence" value="ECO:0007669"/>
    <property type="project" value="InterPro"/>
</dbReference>
<proteinExistence type="inferred from homology"/>
<dbReference type="Gene3D" id="1.10.10.10">
    <property type="entry name" value="Winged helix-like DNA-binding domain superfamily/Winged helix DNA-binding domain"/>
    <property type="match status" value="1"/>
</dbReference>
<dbReference type="Pfam" id="PF08281">
    <property type="entry name" value="Sigma70_r4_2"/>
    <property type="match status" value="1"/>
</dbReference>
<dbReference type="SUPFAM" id="SSF88946">
    <property type="entry name" value="Sigma2 domain of RNA polymerase sigma factors"/>
    <property type="match status" value="1"/>
</dbReference>
<dbReference type="AlphaFoldDB" id="A0AA41ZGF2"/>
<dbReference type="InterPro" id="IPR014284">
    <property type="entry name" value="RNA_pol_sigma-70_dom"/>
</dbReference>
<dbReference type="Proteomes" id="UP001165565">
    <property type="component" value="Unassembled WGS sequence"/>
</dbReference>
<dbReference type="NCBIfam" id="TIGR02937">
    <property type="entry name" value="sigma70-ECF"/>
    <property type="match status" value="1"/>
</dbReference>
<gene>
    <name evidence="7" type="ORF">NEE01_15350</name>
</gene>
<evidence type="ECO:0000313" key="8">
    <source>
        <dbReference type="Proteomes" id="UP001165565"/>
    </source>
</evidence>
<evidence type="ECO:0000256" key="1">
    <source>
        <dbReference type="ARBA" id="ARBA00010641"/>
    </source>
</evidence>
<comment type="caution">
    <text evidence="7">The sequence shown here is derived from an EMBL/GenBank/DDBJ whole genome shotgun (WGS) entry which is preliminary data.</text>
</comment>
<feature type="domain" description="RNA polymerase sigma-70 region 2" evidence="5">
    <location>
        <begin position="20"/>
        <end position="84"/>
    </location>
</feature>
<dbReference type="GO" id="GO:0003677">
    <property type="term" value="F:DNA binding"/>
    <property type="evidence" value="ECO:0007669"/>
    <property type="project" value="InterPro"/>
</dbReference>
<dbReference type="InterPro" id="IPR013324">
    <property type="entry name" value="RNA_pol_sigma_r3/r4-like"/>
</dbReference>
<comment type="similarity">
    <text evidence="1">Belongs to the sigma-70 factor family. ECF subfamily.</text>
</comment>
<keyword evidence="4" id="KW-0804">Transcription</keyword>
<feature type="domain" description="RNA polymerase sigma factor 70 region 4 type 2" evidence="6">
    <location>
        <begin position="119"/>
        <end position="168"/>
    </location>
</feature>
<evidence type="ECO:0000259" key="5">
    <source>
        <dbReference type="Pfam" id="PF04542"/>
    </source>
</evidence>
<dbReference type="SUPFAM" id="SSF88659">
    <property type="entry name" value="Sigma3 and sigma4 domains of RNA polymerase sigma factors"/>
    <property type="match status" value="1"/>
</dbReference>
<keyword evidence="3" id="KW-0731">Sigma factor</keyword>
<dbReference type="InterPro" id="IPR036388">
    <property type="entry name" value="WH-like_DNA-bd_sf"/>
</dbReference>
<organism evidence="7 8">
    <name type="scientific">Sphingomonas lycopersici</name>
    <dbReference type="NCBI Taxonomy" id="2951807"/>
    <lineage>
        <taxon>Bacteria</taxon>
        <taxon>Pseudomonadati</taxon>
        <taxon>Pseudomonadota</taxon>
        <taxon>Alphaproteobacteria</taxon>
        <taxon>Sphingomonadales</taxon>
        <taxon>Sphingomonadaceae</taxon>
        <taxon>Sphingomonas</taxon>
    </lineage>
</organism>
<evidence type="ECO:0000256" key="2">
    <source>
        <dbReference type="ARBA" id="ARBA00023015"/>
    </source>
</evidence>
<accession>A0AA41ZGF2</accession>
<dbReference type="InterPro" id="IPR013325">
    <property type="entry name" value="RNA_pol_sigma_r2"/>
</dbReference>
<dbReference type="InterPro" id="IPR039425">
    <property type="entry name" value="RNA_pol_sigma-70-like"/>
</dbReference>
<protein>
    <submittedName>
        <fullName evidence="7">Sigma-70 family RNA polymerase sigma factor</fullName>
    </submittedName>
</protein>
<reference evidence="7" key="1">
    <citation type="submission" date="2022-06" db="EMBL/GenBank/DDBJ databases">
        <title>Sphingomonas sp. nov. isolated from rhizosphere soil of tomato.</title>
        <authorList>
            <person name="Dong H."/>
            <person name="Gao R."/>
        </authorList>
    </citation>
    <scope>NUCLEOTIDE SEQUENCE</scope>
    <source>
        <strain evidence="7">MMSM24</strain>
    </source>
</reference>
<evidence type="ECO:0000256" key="3">
    <source>
        <dbReference type="ARBA" id="ARBA00023082"/>
    </source>
</evidence>
<dbReference type="RefSeq" id="WP_265269544.1">
    <property type="nucleotide sequence ID" value="NZ_JANFAV010000011.1"/>
</dbReference>
<dbReference type="InterPro" id="IPR013249">
    <property type="entry name" value="RNA_pol_sigma70_r4_t2"/>
</dbReference>
<dbReference type="GO" id="GO:0016987">
    <property type="term" value="F:sigma factor activity"/>
    <property type="evidence" value="ECO:0007669"/>
    <property type="project" value="UniProtKB-KW"/>
</dbReference>
<keyword evidence="8" id="KW-1185">Reference proteome</keyword>